<sequence length="270" mass="30246">MTDGRMTAAAFLVAELRRARTRRGWSQDDLAKAVNYSASMVSAIELGQQPPTAKYLELVDKALDTGGTFSRMLIQLVALDRAQVWLRGWRAILADAWALRWFDPLHVPGLLQTEAYARAVFESDPMLDPEEVERRLADRMDSQQTLYTERPPRLVAVLDEAVLRRRVGGRKVMCDQALHLARIATEHPQIRLHVVPSSADEYPGLNGPFILASLPGDVELAFLGGQIGGQELDDPADLRRLQRTWEATLGVALPPQESIERLRELSESWS</sequence>
<evidence type="ECO:0000313" key="2">
    <source>
        <dbReference type="EMBL" id="SCF30681.1"/>
    </source>
</evidence>
<dbReference type="AlphaFoldDB" id="A0A1C4ZDA9"/>
<dbReference type="InterPro" id="IPR043917">
    <property type="entry name" value="DUF5753"/>
</dbReference>
<keyword evidence="3" id="KW-1185">Reference proteome</keyword>
<dbReference type="STRING" id="121616.GA0070216_10980"/>
<dbReference type="GO" id="GO:0003677">
    <property type="term" value="F:DNA binding"/>
    <property type="evidence" value="ECO:0007669"/>
    <property type="project" value="InterPro"/>
</dbReference>
<feature type="domain" description="HTH cro/C1-type" evidence="1">
    <location>
        <begin position="16"/>
        <end position="69"/>
    </location>
</feature>
<evidence type="ECO:0000313" key="3">
    <source>
        <dbReference type="Proteomes" id="UP000198797"/>
    </source>
</evidence>
<protein>
    <submittedName>
        <fullName evidence="2">Helix-turn-helix domain-containing protein</fullName>
    </submittedName>
</protein>
<dbReference type="EMBL" id="FMCU01000009">
    <property type="protein sequence ID" value="SCF30681.1"/>
    <property type="molecule type" value="Genomic_DNA"/>
</dbReference>
<dbReference type="InterPro" id="IPR001387">
    <property type="entry name" value="Cro/C1-type_HTH"/>
</dbReference>
<dbReference type="InterPro" id="IPR010982">
    <property type="entry name" value="Lambda_DNA-bd_dom_sf"/>
</dbReference>
<dbReference type="CDD" id="cd00093">
    <property type="entry name" value="HTH_XRE"/>
    <property type="match status" value="1"/>
</dbReference>
<dbReference type="RefSeq" id="WP_091247559.1">
    <property type="nucleotide sequence ID" value="NZ_FMCU01000009.1"/>
</dbReference>
<dbReference type="Gene3D" id="1.10.260.40">
    <property type="entry name" value="lambda repressor-like DNA-binding domains"/>
    <property type="match status" value="1"/>
</dbReference>
<reference evidence="3" key="1">
    <citation type="submission" date="2016-06" db="EMBL/GenBank/DDBJ databases">
        <authorList>
            <person name="Varghese N."/>
            <person name="Submissions Spin"/>
        </authorList>
    </citation>
    <scope>NUCLEOTIDE SEQUENCE [LARGE SCALE GENOMIC DNA]</scope>
    <source>
        <strain evidence="3">DSM 44100</strain>
    </source>
</reference>
<dbReference type="SUPFAM" id="SSF47413">
    <property type="entry name" value="lambda repressor-like DNA-binding domains"/>
    <property type="match status" value="1"/>
</dbReference>
<dbReference type="Pfam" id="PF13560">
    <property type="entry name" value="HTH_31"/>
    <property type="match status" value="1"/>
</dbReference>
<proteinExistence type="predicted"/>
<gene>
    <name evidence="2" type="ORF">GA0070216_10980</name>
</gene>
<name>A0A1C4ZDA9_9ACTN</name>
<accession>A0A1C4ZDA9</accession>
<organism evidence="2 3">
    <name type="scientific">Micromonospora matsumotoense</name>
    <dbReference type="NCBI Taxonomy" id="121616"/>
    <lineage>
        <taxon>Bacteria</taxon>
        <taxon>Bacillati</taxon>
        <taxon>Actinomycetota</taxon>
        <taxon>Actinomycetes</taxon>
        <taxon>Micromonosporales</taxon>
        <taxon>Micromonosporaceae</taxon>
        <taxon>Micromonospora</taxon>
    </lineage>
</organism>
<dbReference type="SMART" id="SM00530">
    <property type="entry name" value="HTH_XRE"/>
    <property type="match status" value="1"/>
</dbReference>
<evidence type="ECO:0000259" key="1">
    <source>
        <dbReference type="PROSITE" id="PS50943"/>
    </source>
</evidence>
<dbReference type="PROSITE" id="PS50943">
    <property type="entry name" value="HTH_CROC1"/>
    <property type="match status" value="1"/>
</dbReference>
<dbReference type="OrthoDB" id="3422637at2"/>
<dbReference type="Proteomes" id="UP000198797">
    <property type="component" value="Unassembled WGS sequence"/>
</dbReference>
<dbReference type="Pfam" id="PF19054">
    <property type="entry name" value="DUF5753"/>
    <property type="match status" value="1"/>
</dbReference>